<feature type="transmembrane region" description="Helical" evidence="7">
    <location>
        <begin position="200"/>
        <end position="218"/>
    </location>
</feature>
<feature type="transmembrane region" description="Helical" evidence="7">
    <location>
        <begin position="12"/>
        <end position="37"/>
    </location>
</feature>
<reference evidence="9" key="1">
    <citation type="submission" date="2021-03" db="EMBL/GenBank/DDBJ databases">
        <authorList>
            <person name="Kanchanasin P."/>
            <person name="Saeng-In P."/>
            <person name="Phongsopitanun W."/>
            <person name="Yuki M."/>
            <person name="Kudo T."/>
            <person name="Ohkuma M."/>
            <person name="Tanasupawat S."/>
        </authorList>
    </citation>
    <scope>NUCLEOTIDE SEQUENCE</scope>
    <source>
        <strain evidence="9">GKU 128</strain>
    </source>
</reference>
<dbReference type="RefSeq" id="WP_208256750.1">
    <property type="nucleotide sequence ID" value="NZ_JAGEOJ010000007.1"/>
</dbReference>
<evidence type="ECO:0000256" key="7">
    <source>
        <dbReference type="SAM" id="Phobius"/>
    </source>
</evidence>
<protein>
    <submittedName>
        <fullName evidence="9">MFS transporter</fullName>
    </submittedName>
</protein>
<sequence length="523" mass="53099">MTVPPRAGRREWIALAVLALPALLVSLDLFVMVMALPRLSAELGAGSTQQLWIMDVYGFMVAGLLITMGTLGDRIGRRRLLLLGAAAFGTASVLAAFSTTPEMLIAARALLGVAGAALTPSTLAMIMTLFHDPRQRASAVGIWAGCFTLGAIVGPLVGGVMLEHFWWGSVFLLGVPAMAALLVLGPLLLPEHRDTSAGRLDLPSVVLSLGAILSFIYGLKETARNGWHPLPVAALAAGLALGAVFVARQRRLADPLLDLSLFRRRAFSIVLVGLLANAMLSGGTMNLVAQHLQLVDRLSPLNAGLAMVPGMIAAMVSFQVAPLLGRRIPPVPLIPLGLALTVTGMLIIAQADGTGGLVAGFAVSCLGAGPLVSIGTNVVVGAAPPAQAGSAAAIAQTGNELGYALGIAVLGSLGTAVYRHTAGGPAAGPGPAHDSLAGAADVAARLPQHAGAAVMDAARHAFTTELQVVSAVCAAVMLGLAVLIAAALRDLPAVGRQTEAPAPTPVPEAEAEAATFVAQGEVA</sequence>
<keyword evidence="10" id="KW-1185">Reference proteome</keyword>
<gene>
    <name evidence="9" type="ORF">J4573_17890</name>
</gene>
<feature type="transmembrane region" description="Helical" evidence="7">
    <location>
        <begin position="401"/>
        <end position="418"/>
    </location>
</feature>
<dbReference type="PANTHER" id="PTHR42718">
    <property type="entry name" value="MAJOR FACILITATOR SUPERFAMILY MULTIDRUG TRANSPORTER MFSC"/>
    <property type="match status" value="1"/>
</dbReference>
<dbReference type="Gene3D" id="1.20.1250.20">
    <property type="entry name" value="MFS general substrate transporter like domains"/>
    <property type="match status" value="1"/>
</dbReference>
<accession>A0A939PFW0</accession>
<feature type="transmembrane region" description="Helical" evidence="7">
    <location>
        <begin position="164"/>
        <end position="188"/>
    </location>
</feature>
<evidence type="ECO:0000256" key="4">
    <source>
        <dbReference type="ARBA" id="ARBA00022692"/>
    </source>
</evidence>
<comment type="caution">
    <text evidence="9">The sequence shown here is derived from an EMBL/GenBank/DDBJ whole genome shotgun (WGS) entry which is preliminary data.</text>
</comment>
<comment type="subcellular location">
    <subcellularLocation>
        <location evidence="1">Cell membrane</location>
        <topology evidence="1">Multi-pass membrane protein</topology>
    </subcellularLocation>
</comment>
<evidence type="ECO:0000259" key="8">
    <source>
        <dbReference type="PROSITE" id="PS50850"/>
    </source>
</evidence>
<dbReference type="GO" id="GO:0022857">
    <property type="term" value="F:transmembrane transporter activity"/>
    <property type="evidence" value="ECO:0007669"/>
    <property type="project" value="InterPro"/>
</dbReference>
<dbReference type="InterPro" id="IPR011701">
    <property type="entry name" value="MFS"/>
</dbReference>
<feature type="transmembrane region" description="Helical" evidence="7">
    <location>
        <begin position="49"/>
        <end position="68"/>
    </location>
</feature>
<evidence type="ECO:0000256" key="2">
    <source>
        <dbReference type="ARBA" id="ARBA00022448"/>
    </source>
</evidence>
<feature type="domain" description="Major facilitator superfamily (MFS) profile" evidence="8">
    <location>
        <begin position="14"/>
        <end position="489"/>
    </location>
</feature>
<feature type="transmembrane region" description="Helical" evidence="7">
    <location>
        <begin position="468"/>
        <end position="488"/>
    </location>
</feature>
<dbReference type="Proteomes" id="UP000669179">
    <property type="component" value="Unassembled WGS sequence"/>
</dbReference>
<feature type="transmembrane region" description="Helical" evidence="7">
    <location>
        <begin position="80"/>
        <end position="99"/>
    </location>
</feature>
<dbReference type="InterPro" id="IPR036259">
    <property type="entry name" value="MFS_trans_sf"/>
</dbReference>
<dbReference type="PANTHER" id="PTHR42718:SF47">
    <property type="entry name" value="METHYL VIOLOGEN RESISTANCE PROTEIN SMVA"/>
    <property type="match status" value="1"/>
</dbReference>
<evidence type="ECO:0000256" key="3">
    <source>
        <dbReference type="ARBA" id="ARBA00022475"/>
    </source>
</evidence>
<dbReference type="GO" id="GO:0005886">
    <property type="term" value="C:plasma membrane"/>
    <property type="evidence" value="ECO:0007669"/>
    <property type="project" value="UniProtKB-SubCell"/>
</dbReference>
<feature type="transmembrane region" description="Helical" evidence="7">
    <location>
        <begin position="333"/>
        <end position="351"/>
    </location>
</feature>
<feature type="transmembrane region" description="Helical" evidence="7">
    <location>
        <begin position="301"/>
        <end position="321"/>
    </location>
</feature>
<keyword evidence="5 7" id="KW-1133">Transmembrane helix</keyword>
<feature type="transmembrane region" description="Helical" evidence="7">
    <location>
        <begin position="267"/>
        <end position="289"/>
    </location>
</feature>
<proteinExistence type="predicted"/>
<dbReference type="EMBL" id="JAGEOJ010000007">
    <property type="protein sequence ID" value="MBO2448979.1"/>
    <property type="molecule type" value="Genomic_DNA"/>
</dbReference>
<dbReference type="InterPro" id="IPR020846">
    <property type="entry name" value="MFS_dom"/>
</dbReference>
<dbReference type="CDD" id="cd17321">
    <property type="entry name" value="MFS_MMR_MDR_like"/>
    <property type="match status" value="1"/>
</dbReference>
<keyword evidence="6 7" id="KW-0472">Membrane</keyword>
<keyword evidence="3" id="KW-1003">Cell membrane</keyword>
<dbReference type="PROSITE" id="PS50850">
    <property type="entry name" value="MFS"/>
    <property type="match status" value="1"/>
</dbReference>
<keyword evidence="4 7" id="KW-0812">Transmembrane</keyword>
<evidence type="ECO:0000313" key="10">
    <source>
        <dbReference type="Proteomes" id="UP000669179"/>
    </source>
</evidence>
<dbReference type="PRINTS" id="PR01036">
    <property type="entry name" value="TCRTETB"/>
</dbReference>
<evidence type="ECO:0000256" key="1">
    <source>
        <dbReference type="ARBA" id="ARBA00004651"/>
    </source>
</evidence>
<dbReference type="AlphaFoldDB" id="A0A939PFW0"/>
<feature type="transmembrane region" description="Helical" evidence="7">
    <location>
        <begin position="230"/>
        <end position="247"/>
    </location>
</feature>
<feature type="transmembrane region" description="Helical" evidence="7">
    <location>
        <begin position="357"/>
        <end position="380"/>
    </location>
</feature>
<evidence type="ECO:0000256" key="6">
    <source>
        <dbReference type="ARBA" id="ARBA00023136"/>
    </source>
</evidence>
<organism evidence="9 10">
    <name type="scientific">Actinomadura barringtoniae</name>
    <dbReference type="NCBI Taxonomy" id="1427535"/>
    <lineage>
        <taxon>Bacteria</taxon>
        <taxon>Bacillati</taxon>
        <taxon>Actinomycetota</taxon>
        <taxon>Actinomycetes</taxon>
        <taxon>Streptosporangiales</taxon>
        <taxon>Thermomonosporaceae</taxon>
        <taxon>Actinomadura</taxon>
    </lineage>
</organism>
<evidence type="ECO:0000313" key="9">
    <source>
        <dbReference type="EMBL" id="MBO2448979.1"/>
    </source>
</evidence>
<dbReference type="SUPFAM" id="SSF103473">
    <property type="entry name" value="MFS general substrate transporter"/>
    <property type="match status" value="1"/>
</dbReference>
<keyword evidence="2" id="KW-0813">Transport</keyword>
<feature type="transmembrane region" description="Helical" evidence="7">
    <location>
        <begin position="137"/>
        <end position="158"/>
    </location>
</feature>
<evidence type="ECO:0000256" key="5">
    <source>
        <dbReference type="ARBA" id="ARBA00022989"/>
    </source>
</evidence>
<dbReference type="Pfam" id="PF07690">
    <property type="entry name" value="MFS_1"/>
    <property type="match status" value="1"/>
</dbReference>
<name>A0A939PFW0_9ACTN</name>
<feature type="transmembrane region" description="Helical" evidence="7">
    <location>
        <begin position="105"/>
        <end position="130"/>
    </location>
</feature>